<keyword evidence="1" id="KW-0732">Signal</keyword>
<feature type="signal peptide" evidence="1">
    <location>
        <begin position="1"/>
        <end position="26"/>
    </location>
</feature>
<gene>
    <name evidence="2" type="ORF">LCOR_10684.1</name>
</gene>
<dbReference type="AlphaFoldDB" id="A0A068SBX8"/>
<sequence length="90" mass="10237">MGFWKSMVTVLRLVLSLEDFFHEAEGLEKLVDCSFLKRVNEDNYEPGLYVSDVLPYHGSNLPCVIRAVLPKNKGSSDVARVVVIWFVDSF</sequence>
<organism evidence="2 3">
    <name type="scientific">Lichtheimia corymbifera JMRC:FSU:9682</name>
    <dbReference type="NCBI Taxonomy" id="1263082"/>
    <lineage>
        <taxon>Eukaryota</taxon>
        <taxon>Fungi</taxon>
        <taxon>Fungi incertae sedis</taxon>
        <taxon>Mucoromycota</taxon>
        <taxon>Mucoromycotina</taxon>
        <taxon>Mucoromycetes</taxon>
        <taxon>Mucorales</taxon>
        <taxon>Lichtheimiaceae</taxon>
        <taxon>Lichtheimia</taxon>
    </lineage>
</organism>
<comment type="caution">
    <text evidence="2">The sequence shown here is derived from an EMBL/GenBank/DDBJ whole genome shotgun (WGS) entry which is preliminary data.</text>
</comment>
<evidence type="ECO:0000256" key="1">
    <source>
        <dbReference type="SAM" id="SignalP"/>
    </source>
</evidence>
<protein>
    <submittedName>
        <fullName evidence="2">Uncharacterized protein</fullName>
    </submittedName>
</protein>
<reference evidence="2" key="1">
    <citation type="submission" date="2013-08" db="EMBL/GenBank/DDBJ databases">
        <title>Gene expansion shapes genome architecture in the human pathogen Lichtheimia corymbifera: an evolutionary genomics analysis in the ancient terrestrial Mucorales (Mucoromycotina).</title>
        <authorList>
            <person name="Schwartze V.U."/>
            <person name="Winter S."/>
            <person name="Shelest E."/>
            <person name="Marcet-Houben M."/>
            <person name="Horn F."/>
            <person name="Wehner S."/>
            <person name="Hoffmann K."/>
            <person name="Riege K."/>
            <person name="Sammeth M."/>
            <person name="Nowrousian M."/>
            <person name="Valiante V."/>
            <person name="Linde J."/>
            <person name="Jacobsen I.D."/>
            <person name="Marz M."/>
            <person name="Brakhage A.A."/>
            <person name="Gabaldon T."/>
            <person name="Bocker S."/>
            <person name="Voigt K."/>
        </authorList>
    </citation>
    <scope>NUCLEOTIDE SEQUENCE [LARGE SCALE GENOMIC DNA]</scope>
    <source>
        <strain evidence="2">FSU 9682</strain>
    </source>
</reference>
<dbReference type="Proteomes" id="UP000027586">
    <property type="component" value="Unassembled WGS sequence"/>
</dbReference>
<keyword evidence="3" id="KW-1185">Reference proteome</keyword>
<dbReference type="EMBL" id="CBTN010000077">
    <property type="protein sequence ID" value="CDH59883.1"/>
    <property type="molecule type" value="Genomic_DNA"/>
</dbReference>
<name>A0A068SBX8_9FUNG</name>
<evidence type="ECO:0000313" key="2">
    <source>
        <dbReference type="EMBL" id="CDH59883.1"/>
    </source>
</evidence>
<evidence type="ECO:0000313" key="3">
    <source>
        <dbReference type="Proteomes" id="UP000027586"/>
    </source>
</evidence>
<proteinExistence type="predicted"/>
<dbReference type="VEuPathDB" id="FungiDB:LCOR_10684.1"/>
<accession>A0A068SBX8</accession>
<feature type="chain" id="PRO_5001655721" evidence="1">
    <location>
        <begin position="27"/>
        <end position="90"/>
    </location>
</feature>